<comment type="subcellular location">
    <subcellularLocation>
        <location evidence="1">Cell membrane</location>
        <topology evidence="1">Multi-pass membrane protein</topology>
    </subcellularLocation>
    <subcellularLocation>
        <location evidence="7">Membrane</location>
        <topology evidence="7">Multi-pass membrane protein</topology>
    </subcellularLocation>
</comment>
<feature type="region of interest" description="Disordered" evidence="8">
    <location>
        <begin position="601"/>
        <end position="642"/>
    </location>
</feature>
<keyword evidence="4 7" id="KW-0812">Transmembrane</keyword>
<feature type="transmembrane region" description="Helical" evidence="7">
    <location>
        <begin position="342"/>
        <end position="362"/>
    </location>
</feature>
<sequence>MAKSVAAVESEDDNASCYETVNENGLAVTLRRETECYRFRSFDLFYYLISISFFFIDIATDSIVFVAYFFQGQFVWGSFALSFTIIPAAVIQMFSLRWHHNDGSIKNVHWLLHFLFLGVLYRYLTLLYSTIHSLRSKRFVKDKDWVYRQESDVCMLHLFESFLGAAPQLTLQLYVMAVLQRIPVWTSLSAVVAFCSLSWAIGTYTKATQKINPGRNGESTWMVLGLQAVWRAGTLTSRIAVLVLTAISLREWSLLFLGKCGTRVRLLRSRHSSLSFARPAKTISRLVAGLHWLSMTAWVILHNEDTEFCPSSWEERVYNCIVGFIYCFDFFNLRVARSRHKILLFYSVIVTENIASLTVYVLRFKGAIRVKDLAMTTGLIAGGMTIGLTSMLFYYAKFHSSKSIADEGMARRSTETVISDAPVVAPETVERSVDTADAHGSVFEDAAAAATAAATDEKFLSTSEIGRIPEYADTGVVSRTRRIEDERASSTLAPTTTTAATTTSVRIVSERVVESAQSNARDENAPSLRGLPSDDGREYAEAAKDERTDGGEKDVVRRPKPMTDDEDEEGATTARPKRDCSPSQKRRAICFSSHLILEMEDDRSDRPIAPTTASTNVTATSAGEAKNAATREESESESEERFVGDRKILKAFNDVASAGTGESKSRMIFNDSYDTVGNMDSCETDGSSKESQQRDETMSCVASIHDYENVCPLGVARPPWCIRSWKGYTDIETYIHDDSVIRDRRRDTLTSTTTGTSCSYGSEFSDATCVSGSMFKGIVTKQLLQQQQQQQQDYLEALAYDPIDPRELQRTRTRSAAMYDDHDDARRRGISGEAEERRSGRYVARPVTMDTTAGTDVALDTIVEERDAEVLPESKYERADDARKRNDHDSVSTLVSTIDQIRKYTVENSPRHVYYTTGSQWEDFDAKSLTERRTRPTKAAAVLFENEENEFADVGGTRAYAVRRAMPGNFVESEKSRTREKREIDAIKDFVKYCAVESIEKTPLIDAILSDSPILGTDKTKLRPAKKRVLVPAAPLSPLSPQPVSKDNDLYVEMNPLVSVENVMIVRDDLSETANAEGNAGQSSHVVPTTKDSTSTFTSNANFDRGTEQPEKRVKKQPDCSRRRFCLLKEKFESKSQLVYVVTPKNAVKAERRSQEPSSKCGASREDVVFADPNKCRSERTRRDKENLAPVASPRTNANDGSRSIRRDLRSKRGNDESSRDIGTCFNSKEKRHLFLGQVLSPPKLLIWKRRGGSAAIVKNV</sequence>
<feature type="region of interest" description="Disordered" evidence="8">
    <location>
        <begin position="1075"/>
        <end position="1119"/>
    </location>
</feature>
<feature type="transmembrane region" description="Helical" evidence="7">
    <location>
        <begin position="76"/>
        <end position="98"/>
    </location>
</feature>
<evidence type="ECO:0000256" key="8">
    <source>
        <dbReference type="SAM" id="MobiDB-lite"/>
    </source>
</evidence>
<dbReference type="Pfam" id="PF09815">
    <property type="entry name" value="XK-related"/>
    <property type="match status" value="2"/>
</dbReference>
<keyword evidence="5 7" id="KW-1133">Transmembrane helix</keyword>
<feature type="compositionally biased region" description="Basic and acidic residues" evidence="8">
    <location>
        <begin position="1105"/>
        <end position="1119"/>
    </location>
</feature>
<dbReference type="Proteomes" id="UP000694925">
    <property type="component" value="Unplaced"/>
</dbReference>
<feature type="compositionally biased region" description="Polar residues" evidence="8">
    <location>
        <begin position="1075"/>
        <end position="1102"/>
    </location>
</feature>
<dbReference type="GO" id="GO:0005886">
    <property type="term" value="C:plasma membrane"/>
    <property type="evidence" value="ECO:0007669"/>
    <property type="project" value="UniProtKB-SubCell"/>
</dbReference>
<feature type="region of interest" description="Disordered" evidence="8">
    <location>
        <begin position="807"/>
        <end position="840"/>
    </location>
</feature>
<keyword evidence="3" id="KW-1003">Cell membrane</keyword>
<feature type="compositionally biased region" description="Basic and acidic residues" evidence="8">
    <location>
        <begin position="532"/>
        <end position="563"/>
    </location>
</feature>
<comment type="similarity">
    <text evidence="2 7">Belongs to the XK family.</text>
</comment>
<name>A0AAJ7SBQ3_9HYME</name>
<feature type="compositionally biased region" description="Basic and acidic residues" evidence="8">
    <location>
        <begin position="1203"/>
        <end position="1220"/>
    </location>
</feature>
<gene>
    <name evidence="10" type="primary">LOC108631200</name>
</gene>
<feature type="compositionally biased region" description="Basic and acidic residues" evidence="8">
    <location>
        <begin position="629"/>
        <end position="642"/>
    </location>
</feature>
<feature type="transmembrane region" description="Helical" evidence="7">
    <location>
        <begin position="110"/>
        <end position="131"/>
    </location>
</feature>
<evidence type="ECO:0000256" key="2">
    <source>
        <dbReference type="ARBA" id="ARBA00008789"/>
    </source>
</evidence>
<protein>
    <recommendedName>
        <fullName evidence="7">XK-related protein</fullName>
    </recommendedName>
</protein>
<evidence type="ECO:0000256" key="1">
    <source>
        <dbReference type="ARBA" id="ARBA00004651"/>
    </source>
</evidence>
<organism evidence="9 10">
    <name type="scientific">Ceratina calcarata</name>
    <dbReference type="NCBI Taxonomy" id="156304"/>
    <lineage>
        <taxon>Eukaryota</taxon>
        <taxon>Metazoa</taxon>
        <taxon>Ecdysozoa</taxon>
        <taxon>Arthropoda</taxon>
        <taxon>Hexapoda</taxon>
        <taxon>Insecta</taxon>
        <taxon>Pterygota</taxon>
        <taxon>Neoptera</taxon>
        <taxon>Endopterygota</taxon>
        <taxon>Hymenoptera</taxon>
        <taxon>Apocrita</taxon>
        <taxon>Aculeata</taxon>
        <taxon>Apoidea</taxon>
        <taxon>Anthophila</taxon>
        <taxon>Apidae</taxon>
        <taxon>Ceratina</taxon>
        <taxon>Zadontomerus</taxon>
    </lineage>
</organism>
<evidence type="ECO:0000256" key="3">
    <source>
        <dbReference type="ARBA" id="ARBA00022475"/>
    </source>
</evidence>
<feature type="compositionally biased region" description="Low complexity" evidence="8">
    <location>
        <begin position="609"/>
        <end position="622"/>
    </location>
</feature>
<evidence type="ECO:0000313" key="10">
    <source>
        <dbReference type="RefSeq" id="XP_026674511.1"/>
    </source>
</evidence>
<keyword evidence="6 7" id="KW-0472">Membrane</keyword>
<feature type="region of interest" description="Disordered" evidence="8">
    <location>
        <begin position="513"/>
        <end position="585"/>
    </location>
</feature>
<feature type="region of interest" description="Disordered" evidence="8">
    <location>
        <begin position="1179"/>
        <end position="1223"/>
    </location>
</feature>
<dbReference type="PANTHER" id="PTHR16024">
    <property type="entry name" value="XK-RELATED PROTEIN"/>
    <property type="match status" value="1"/>
</dbReference>
<dbReference type="PANTHER" id="PTHR16024:SF28">
    <property type="entry name" value="XK-RELATED PROTEIN"/>
    <property type="match status" value="1"/>
</dbReference>
<dbReference type="RefSeq" id="XP_026674511.1">
    <property type="nucleotide sequence ID" value="XM_026818710.1"/>
</dbReference>
<feature type="transmembrane region" description="Helical" evidence="7">
    <location>
        <begin position="374"/>
        <end position="395"/>
    </location>
</feature>
<dbReference type="AlphaFoldDB" id="A0AAJ7SBQ3"/>
<keyword evidence="9" id="KW-1185">Reference proteome</keyword>
<evidence type="ECO:0000256" key="6">
    <source>
        <dbReference type="ARBA" id="ARBA00023136"/>
    </source>
</evidence>
<evidence type="ECO:0000313" key="9">
    <source>
        <dbReference type="Proteomes" id="UP000694925"/>
    </source>
</evidence>
<dbReference type="InterPro" id="IPR018629">
    <property type="entry name" value="XK-rel"/>
</dbReference>
<dbReference type="GeneID" id="108631200"/>
<evidence type="ECO:0000256" key="4">
    <source>
        <dbReference type="ARBA" id="ARBA00022692"/>
    </source>
</evidence>
<reference evidence="10" key="1">
    <citation type="submission" date="2025-08" db="UniProtKB">
        <authorList>
            <consortium name="RefSeq"/>
        </authorList>
    </citation>
    <scope>IDENTIFICATION</scope>
    <source>
        <tissue evidence="10">Whole body</tissue>
    </source>
</reference>
<evidence type="ECO:0000256" key="5">
    <source>
        <dbReference type="ARBA" id="ARBA00022989"/>
    </source>
</evidence>
<dbReference type="InterPro" id="IPR050895">
    <property type="entry name" value="XK-related_scramblase"/>
</dbReference>
<accession>A0AAJ7SBQ3</accession>
<proteinExistence type="inferred from homology"/>
<feature type="transmembrane region" description="Helical" evidence="7">
    <location>
        <begin position="44"/>
        <end position="70"/>
    </location>
</feature>
<evidence type="ECO:0000256" key="7">
    <source>
        <dbReference type="RuleBase" id="RU910716"/>
    </source>
</evidence>